<evidence type="ECO:0000313" key="1">
    <source>
        <dbReference type="EMBL" id="KAI2382399.1"/>
    </source>
</evidence>
<comment type="caution">
    <text evidence="1">The sequence shown here is derived from an EMBL/GenBank/DDBJ whole genome shotgun (WGS) entry which is preliminary data.</text>
</comment>
<sequence length="207" mass="23040">MTNSNPDIRQNGFAASYPTGPHTSSVVTVISPPAASKLCHGSHINLHVRPRLRPFAHKKKRSTDQNFSEQDPHSQTFDQATTKSTPARHSSSSQHHPERPSKPILTPCHICYRRPTMRSQLDAYANCELCSERTCYICLRECDGPDCRAGVMDTSNSDSFQHESLGRKMCSWCAVEGVTDSGVDVVWCVDCVQREREGCQDDAWMGG</sequence>
<organism evidence="1">
    <name type="scientific">Ophidiomyces ophidiicola</name>
    <dbReference type="NCBI Taxonomy" id="1387563"/>
    <lineage>
        <taxon>Eukaryota</taxon>
        <taxon>Fungi</taxon>
        <taxon>Dikarya</taxon>
        <taxon>Ascomycota</taxon>
        <taxon>Pezizomycotina</taxon>
        <taxon>Eurotiomycetes</taxon>
        <taxon>Eurotiomycetidae</taxon>
        <taxon>Onygenales</taxon>
        <taxon>Onygenaceae</taxon>
        <taxon>Ophidiomyces</taxon>
    </lineage>
</organism>
<reference evidence="1" key="1">
    <citation type="journal article" date="2022" name="bioRxiv">
        <title>Population genetic analysis of Ophidiomyces ophidiicola, the causative agent of snake fungal disease, indicates recent introductions to the USA.</title>
        <authorList>
            <person name="Ladner J.T."/>
            <person name="Palmer J.M."/>
            <person name="Ettinger C.L."/>
            <person name="Stajich J.E."/>
            <person name="Farrell T.M."/>
            <person name="Glorioso B.M."/>
            <person name="Lawson B."/>
            <person name="Price S.J."/>
            <person name="Stengle A.G."/>
            <person name="Grear D.A."/>
            <person name="Lorch J.M."/>
        </authorList>
    </citation>
    <scope>NUCLEOTIDE SEQUENCE</scope>
    <source>
        <strain evidence="1">NWHC 24266-5</strain>
    </source>
</reference>
<accession>A0ACB8UP19</accession>
<gene>
    <name evidence="1" type="ORF">LOY88_006054</name>
</gene>
<dbReference type="EMBL" id="JALBCA010000126">
    <property type="protein sequence ID" value="KAI2382399.1"/>
    <property type="molecule type" value="Genomic_DNA"/>
</dbReference>
<protein>
    <submittedName>
        <fullName evidence="1">Uncharacterized protein</fullName>
    </submittedName>
</protein>
<proteinExistence type="predicted"/>
<name>A0ACB8UP19_9EURO</name>